<dbReference type="CDD" id="cd02440">
    <property type="entry name" value="AdoMet_MTases"/>
    <property type="match status" value="1"/>
</dbReference>
<reference evidence="2 3" key="1">
    <citation type="journal article" date="2010" name="Nature">
        <title>The Ectocarpus genome and the independent evolution of multicellularity in brown algae.</title>
        <authorList>
            <person name="Cock J.M."/>
            <person name="Sterck L."/>
            <person name="Rouze P."/>
            <person name="Scornet D."/>
            <person name="Allen A.E."/>
            <person name="Amoutzias G."/>
            <person name="Anthouard V."/>
            <person name="Artiguenave F."/>
            <person name="Aury J.M."/>
            <person name="Badger J.H."/>
            <person name="Beszteri B."/>
            <person name="Billiau K."/>
            <person name="Bonnet E."/>
            <person name="Bothwell J.H."/>
            <person name="Bowler C."/>
            <person name="Boyen C."/>
            <person name="Brownlee C."/>
            <person name="Carrano C.J."/>
            <person name="Charrier B."/>
            <person name="Cho G.Y."/>
            <person name="Coelho S.M."/>
            <person name="Collen J."/>
            <person name="Corre E."/>
            <person name="Da Silva C."/>
            <person name="Delage L."/>
            <person name="Delaroque N."/>
            <person name="Dittami S.M."/>
            <person name="Doulbeau S."/>
            <person name="Elias M."/>
            <person name="Farnham G."/>
            <person name="Gachon C.M."/>
            <person name="Gschloessl B."/>
            <person name="Heesch S."/>
            <person name="Jabbari K."/>
            <person name="Jubin C."/>
            <person name="Kawai H."/>
            <person name="Kimura K."/>
            <person name="Kloareg B."/>
            <person name="Kupper F.C."/>
            <person name="Lang D."/>
            <person name="Le Bail A."/>
            <person name="Leblanc C."/>
            <person name="Lerouge P."/>
            <person name="Lohr M."/>
            <person name="Lopez P.J."/>
            <person name="Martens C."/>
            <person name="Maumus F."/>
            <person name="Michel G."/>
            <person name="Miranda-Saavedra D."/>
            <person name="Morales J."/>
            <person name="Moreau H."/>
            <person name="Motomura T."/>
            <person name="Nagasato C."/>
            <person name="Napoli C.A."/>
            <person name="Nelson D.R."/>
            <person name="Nyvall-Collen P."/>
            <person name="Peters A.F."/>
            <person name="Pommier C."/>
            <person name="Potin P."/>
            <person name="Poulain J."/>
            <person name="Quesneville H."/>
            <person name="Read B."/>
            <person name="Rensing S.A."/>
            <person name="Ritter A."/>
            <person name="Rousvoal S."/>
            <person name="Samanta M."/>
            <person name="Samson G."/>
            <person name="Schroeder D.C."/>
            <person name="Segurens B."/>
            <person name="Strittmatter M."/>
            <person name="Tonon T."/>
            <person name="Tregear J.W."/>
            <person name="Valentin K."/>
            <person name="von Dassow P."/>
            <person name="Yamagishi T."/>
            <person name="Van de Peer Y."/>
            <person name="Wincker P."/>
        </authorList>
    </citation>
    <scope>NUCLEOTIDE SEQUENCE [LARGE SCALE GENOMIC DNA]</scope>
    <source>
        <strain evidence="3">Ec32 / CCAP1310/4</strain>
    </source>
</reference>
<feature type="region of interest" description="Disordered" evidence="1">
    <location>
        <begin position="1"/>
        <end position="21"/>
    </location>
</feature>
<dbReference type="STRING" id="2880.D8LFB7"/>
<dbReference type="AlphaFoldDB" id="D8LFB7"/>
<dbReference type="Pfam" id="PF10294">
    <property type="entry name" value="Methyltransf_16"/>
    <property type="match status" value="1"/>
</dbReference>
<protein>
    <submittedName>
        <fullName evidence="2">Uncharacterized protein</fullName>
    </submittedName>
</protein>
<evidence type="ECO:0000313" key="3">
    <source>
        <dbReference type="Proteomes" id="UP000002630"/>
    </source>
</evidence>
<dbReference type="InterPro" id="IPR029063">
    <property type="entry name" value="SAM-dependent_MTases_sf"/>
</dbReference>
<dbReference type="EMBL" id="FN648032">
    <property type="protein sequence ID" value="CBN78842.1"/>
    <property type="molecule type" value="Genomic_DNA"/>
</dbReference>
<evidence type="ECO:0000256" key="1">
    <source>
        <dbReference type="SAM" id="MobiDB-lite"/>
    </source>
</evidence>
<evidence type="ECO:0000313" key="2">
    <source>
        <dbReference type="EMBL" id="CBN78842.1"/>
    </source>
</evidence>
<name>D8LFB7_ECTSI</name>
<organism evidence="2 3">
    <name type="scientific">Ectocarpus siliculosus</name>
    <name type="common">Brown alga</name>
    <name type="synonym">Conferva siliculosa</name>
    <dbReference type="NCBI Taxonomy" id="2880"/>
    <lineage>
        <taxon>Eukaryota</taxon>
        <taxon>Sar</taxon>
        <taxon>Stramenopiles</taxon>
        <taxon>Ochrophyta</taxon>
        <taxon>PX clade</taxon>
        <taxon>Phaeophyceae</taxon>
        <taxon>Ectocarpales</taxon>
        <taxon>Ectocarpaceae</taxon>
        <taxon>Ectocarpus</taxon>
    </lineage>
</organism>
<feature type="region of interest" description="Disordered" evidence="1">
    <location>
        <begin position="138"/>
        <end position="167"/>
    </location>
</feature>
<dbReference type="eggNOG" id="KOG2793">
    <property type="taxonomic scope" value="Eukaryota"/>
</dbReference>
<feature type="compositionally biased region" description="Basic and acidic residues" evidence="1">
    <location>
        <begin position="293"/>
        <end position="318"/>
    </location>
</feature>
<feature type="compositionally biased region" description="Acidic residues" evidence="1">
    <location>
        <begin position="9"/>
        <end position="21"/>
    </location>
</feature>
<dbReference type="OrthoDB" id="413520at2759"/>
<sequence>MPMTNHDTEPEDDGEGSSDSLDDLFSEIWERESQPELRFAIIGVGSVVQTQDLQGHRWEVNNFSNTVWEAAIWMHHFFQDERCFPPGWLRGRRVLEIGAGTGLVGLTLALLGAQVTMTDLPEALPILRHNTDATFATLNDDEGDGDHNNDRNGLLGRKNHDHAADRESCSRPTIQELCWGNAAEAGEVAAAAAAVDGEGSEWEGFDLIVRGGRHEGFLEMLNLNGFHVRALDPTCADDLRARVSGDDAEGSRSCASRIGGGSATTVAGDVAGGAAVVAAGGTGGRSGKWPGPEWKRGSLPLERRKIHLDTQTHSETAARRGRGGGRKTAADSPANGTGEELAEDVADGGIGHLIAPGPRKGSRRGNDGSAISAKRAVVGGGGVGRGWGYKESGLGKILAFAVRRRDSVDGDDDDDRGVGGGS</sequence>
<accession>D8LFB7</accession>
<keyword evidence="3" id="KW-1185">Reference proteome</keyword>
<proteinExistence type="predicted"/>
<dbReference type="PANTHER" id="PTHR14614">
    <property type="entry name" value="HEPATOCELLULAR CARCINOMA-ASSOCIATED ANTIGEN"/>
    <property type="match status" value="1"/>
</dbReference>
<dbReference type="InParanoid" id="D8LFB7"/>
<feature type="compositionally biased region" description="Gly residues" evidence="1">
    <location>
        <begin position="378"/>
        <end position="387"/>
    </location>
</feature>
<dbReference type="Proteomes" id="UP000002630">
    <property type="component" value="Linkage Group LG02"/>
</dbReference>
<dbReference type="SUPFAM" id="SSF53335">
    <property type="entry name" value="S-adenosyl-L-methionine-dependent methyltransferases"/>
    <property type="match status" value="1"/>
</dbReference>
<dbReference type="Gene3D" id="3.40.50.150">
    <property type="entry name" value="Vaccinia Virus protein VP39"/>
    <property type="match status" value="1"/>
</dbReference>
<dbReference type="EMBL" id="FN649727">
    <property type="protein sequence ID" value="CBN78842.1"/>
    <property type="molecule type" value="Genomic_DNA"/>
</dbReference>
<gene>
    <name evidence="2" type="ORF">Esi_0145_0071</name>
</gene>
<dbReference type="InterPro" id="IPR019410">
    <property type="entry name" value="Methyltransf_16"/>
</dbReference>
<feature type="region of interest" description="Disordered" evidence="1">
    <location>
        <begin position="280"/>
        <end position="390"/>
    </location>
</feature>
<feature type="region of interest" description="Disordered" evidence="1">
    <location>
        <begin position="403"/>
        <end position="422"/>
    </location>
</feature>
<dbReference type="PANTHER" id="PTHR14614:SF109">
    <property type="entry name" value="RIBOSOMAL LYSINE N-METHYLTRANSFERASE 5"/>
    <property type="match status" value="1"/>
</dbReference>